<name>A0ABC8R3N8_9AQUA</name>
<dbReference type="Proteomes" id="UP001642360">
    <property type="component" value="Unassembled WGS sequence"/>
</dbReference>
<sequence>VVDHIHSESEHFEVPGMPDRIELTKTQISGILKPHSSSMFEVARVIEVGGGHFHSRWSLPLHEW</sequence>
<feature type="non-terminal residue" evidence="1">
    <location>
        <position position="1"/>
    </location>
</feature>
<organism evidence="1 2">
    <name type="scientific">Ilex paraguariensis</name>
    <name type="common">yerba mate</name>
    <dbReference type="NCBI Taxonomy" id="185542"/>
    <lineage>
        <taxon>Eukaryota</taxon>
        <taxon>Viridiplantae</taxon>
        <taxon>Streptophyta</taxon>
        <taxon>Embryophyta</taxon>
        <taxon>Tracheophyta</taxon>
        <taxon>Spermatophyta</taxon>
        <taxon>Magnoliopsida</taxon>
        <taxon>eudicotyledons</taxon>
        <taxon>Gunneridae</taxon>
        <taxon>Pentapetalae</taxon>
        <taxon>asterids</taxon>
        <taxon>campanulids</taxon>
        <taxon>Aquifoliales</taxon>
        <taxon>Aquifoliaceae</taxon>
        <taxon>Ilex</taxon>
    </lineage>
</organism>
<evidence type="ECO:0000313" key="1">
    <source>
        <dbReference type="EMBL" id="CAK9139609.1"/>
    </source>
</evidence>
<dbReference type="AlphaFoldDB" id="A0ABC8R3N8"/>
<accession>A0ABC8R3N8</accession>
<dbReference type="EMBL" id="CAUOFW020000974">
    <property type="protein sequence ID" value="CAK9139609.1"/>
    <property type="molecule type" value="Genomic_DNA"/>
</dbReference>
<comment type="caution">
    <text evidence="1">The sequence shown here is derived from an EMBL/GenBank/DDBJ whole genome shotgun (WGS) entry which is preliminary data.</text>
</comment>
<protein>
    <submittedName>
        <fullName evidence="1">Uncharacterized protein</fullName>
    </submittedName>
</protein>
<proteinExistence type="predicted"/>
<gene>
    <name evidence="1" type="ORF">ILEXP_LOCUS7002</name>
</gene>
<reference evidence="1 2" key="1">
    <citation type="submission" date="2024-02" db="EMBL/GenBank/DDBJ databases">
        <authorList>
            <person name="Vignale AGUSTIN F."/>
            <person name="Sosa J E."/>
            <person name="Modenutti C."/>
        </authorList>
    </citation>
    <scope>NUCLEOTIDE SEQUENCE [LARGE SCALE GENOMIC DNA]</scope>
</reference>
<keyword evidence="2" id="KW-1185">Reference proteome</keyword>
<evidence type="ECO:0000313" key="2">
    <source>
        <dbReference type="Proteomes" id="UP001642360"/>
    </source>
</evidence>